<accession>A0AAN6Q9I1</accession>
<evidence type="ECO:0000313" key="2">
    <source>
        <dbReference type="EMBL" id="KAK4106133.1"/>
    </source>
</evidence>
<dbReference type="Proteomes" id="UP001305647">
    <property type="component" value="Unassembled WGS sequence"/>
</dbReference>
<evidence type="ECO:0000313" key="3">
    <source>
        <dbReference type="Proteomes" id="UP001305647"/>
    </source>
</evidence>
<comment type="caution">
    <text evidence="2">The sequence shown here is derived from an EMBL/GenBank/DDBJ whole genome shotgun (WGS) entry which is preliminary data.</text>
</comment>
<feature type="compositionally biased region" description="Low complexity" evidence="1">
    <location>
        <begin position="301"/>
        <end position="314"/>
    </location>
</feature>
<dbReference type="EMBL" id="MU863624">
    <property type="protein sequence ID" value="KAK4106133.1"/>
    <property type="molecule type" value="Genomic_DNA"/>
</dbReference>
<feature type="region of interest" description="Disordered" evidence="1">
    <location>
        <begin position="184"/>
        <end position="473"/>
    </location>
</feature>
<gene>
    <name evidence="2" type="ORF">N658DRAFT_7947</name>
</gene>
<evidence type="ECO:0000256" key="1">
    <source>
        <dbReference type="SAM" id="MobiDB-lite"/>
    </source>
</evidence>
<sequence length="493" mass="54000">MGIILVLVASVTTLSYLYWRFKIKPNLQPGVNASQGRVSGYWEVSGRDPSSVSITIYREPRPQPRDTEHGLTETRAQGRRKGDNGPPCTAHISTNQAVTPLGYAAGPDIHMVPPPPPPILWAAAAPSTIPPPPPFGPPDVLAPGPAPAPLQPGTLGFGTAPVPCQPDVPPPYFGYAAPQNAQFQYPVPSTGATTQPAGAPPPARPPVSPRDIHAETRPATPAAEARSRRRRWFSLGNRFPTVGHARTLSDSSSAENRSRSLSPPPPSVSPPSRNRGRRQPRPPPAVRRETRRRHRPDPSPRSEFSLSSSSTNTSVEAVFDNRRPNPGSRRQHAHHPPGPGPGRDRRVRHDERRDHTDLTPSSDIIIPLPRVRSQQPRRSPSPPAAPRRRPPSPDMQFSSPERRRARVSFEVPPSRDSDVVATAGSSSSSRSPEPPRRSGTRRARRSRSDGYYHGTGRQPSQARRRREPSSMAEQIIEGFDLMRRVLRGGEYRG</sequence>
<organism evidence="2 3">
    <name type="scientific">Parathielavia hyrcaniae</name>
    <dbReference type="NCBI Taxonomy" id="113614"/>
    <lineage>
        <taxon>Eukaryota</taxon>
        <taxon>Fungi</taxon>
        <taxon>Dikarya</taxon>
        <taxon>Ascomycota</taxon>
        <taxon>Pezizomycotina</taxon>
        <taxon>Sordariomycetes</taxon>
        <taxon>Sordariomycetidae</taxon>
        <taxon>Sordariales</taxon>
        <taxon>Chaetomiaceae</taxon>
        <taxon>Parathielavia</taxon>
    </lineage>
</organism>
<feature type="region of interest" description="Disordered" evidence="1">
    <location>
        <begin position="132"/>
        <end position="153"/>
    </location>
</feature>
<dbReference type="AlphaFoldDB" id="A0AAN6Q9I1"/>
<feature type="region of interest" description="Disordered" evidence="1">
    <location>
        <begin position="57"/>
        <end position="93"/>
    </location>
</feature>
<feature type="compositionally biased region" description="Low complexity" evidence="1">
    <location>
        <begin position="188"/>
        <end position="197"/>
    </location>
</feature>
<reference evidence="2" key="1">
    <citation type="journal article" date="2023" name="Mol. Phylogenet. Evol.">
        <title>Genome-scale phylogeny and comparative genomics of the fungal order Sordariales.</title>
        <authorList>
            <person name="Hensen N."/>
            <person name="Bonometti L."/>
            <person name="Westerberg I."/>
            <person name="Brannstrom I.O."/>
            <person name="Guillou S."/>
            <person name="Cros-Aarteil S."/>
            <person name="Calhoun S."/>
            <person name="Haridas S."/>
            <person name="Kuo A."/>
            <person name="Mondo S."/>
            <person name="Pangilinan J."/>
            <person name="Riley R."/>
            <person name="LaButti K."/>
            <person name="Andreopoulos B."/>
            <person name="Lipzen A."/>
            <person name="Chen C."/>
            <person name="Yan M."/>
            <person name="Daum C."/>
            <person name="Ng V."/>
            <person name="Clum A."/>
            <person name="Steindorff A."/>
            <person name="Ohm R.A."/>
            <person name="Martin F."/>
            <person name="Silar P."/>
            <person name="Natvig D.O."/>
            <person name="Lalanne C."/>
            <person name="Gautier V."/>
            <person name="Ament-Velasquez S.L."/>
            <person name="Kruys A."/>
            <person name="Hutchinson M.I."/>
            <person name="Powell A.J."/>
            <person name="Barry K."/>
            <person name="Miller A.N."/>
            <person name="Grigoriev I.V."/>
            <person name="Debuchy R."/>
            <person name="Gladieux P."/>
            <person name="Hiltunen Thoren M."/>
            <person name="Johannesson H."/>
        </authorList>
    </citation>
    <scope>NUCLEOTIDE SEQUENCE</scope>
    <source>
        <strain evidence="2">CBS 757.83</strain>
    </source>
</reference>
<feature type="compositionally biased region" description="Low complexity" evidence="1">
    <location>
        <begin position="369"/>
        <end position="378"/>
    </location>
</feature>
<feature type="compositionally biased region" description="Basic and acidic residues" evidence="1">
    <location>
        <begin position="58"/>
        <end position="72"/>
    </location>
</feature>
<name>A0AAN6Q9I1_9PEZI</name>
<keyword evidence="3" id="KW-1185">Reference proteome</keyword>
<protein>
    <submittedName>
        <fullName evidence="2">Uncharacterized protein</fullName>
    </submittedName>
</protein>
<proteinExistence type="predicted"/>
<reference evidence="2" key="2">
    <citation type="submission" date="2023-05" db="EMBL/GenBank/DDBJ databases">
        <authorList>
            <consortium name="Lawrence Berkeley National Laboratory"/>
            <person name="Steindorff A."/>
            <person name="Hensen N."/>
            <person name="Bonometti L."/>
            <person name="Westerberg I."/>
            <person name="Brannstrom I.O."/>
            <person name="Guillou S."/>
            <person name="Cros-Aarteil S."/>
            <person name="Calhoun S."/>
            <person name="Haridas S."/>
            <person name="Kuo A."/>
            <person name="Mondo S."/>
            <person name="Pangilinan J."/>
            <person name="Riley R."/>
            <person name="Labutti K."/>
            <person name="Andreopoulos B."/>
            <person name="Lipzen A."/>
            <person name="Chen C."/>
            <person name="Yanf M."/>
            <person name="Daum C."/>
            <person name="Ng V."/>
            <person name="Clum A."/>
            <person name="Ohm R."/>
            <person name="Martin F."/>
            <person name="Silar P."/>
            <person name="Natvig D."/>
            <person name="Lalanne C."/>
            <person name="Gautier V."/>
            <person name="Ament-Velasquez S.L."/>
            <person name="Kruys A."/>
            <person name="Hutchinson M.I."/>
            <person name="Powell A.J."/>
            <person name="Barry K."/>
            <person name="Miller A.N."/>
            <person name="Grigoriev I.V."/>
            <person name="Debuchy R."/>
            <person name="Gladieux P."/>
            <person name="Thoren M.H."/>
            <person name="Johannesson H."/>
        </authorList>
    </citation>
    <scope>NUCLEOTIDE SEQUENCE</scope>
    <source>
        <strain evidence="2">CBS 757.83</strain>
    </source>
</reference>
<feature type="compositionally biased region" description="Pro residues" evidence="1">
    <location>
        <begin position="198"/>
        <end position="208"/>
    </location>
</feature>
<feature type="compositionally biased region" description="Low complexity" evidence="1">
    <location>
        <begin position="248"/>
        <end position="261"/>
    </location>
</feature>
<feature type="compositionally biased region" description="Basic and acidic residues" evidence="1">
    <location>
        <begin position="342"/>
        <end position="357"/>
    </location>
</feature>